<evidence type="ECO:0000256" key="5">
    <source>
        <dbReference type="ARBA" id="ARBA00022840"/>
    </source>
</evidence>
<accession>A0A151UI06</accession>
<evidence type="ECO:0000256" key="2">
    <source>
        <dbReference type="ARBA" id="ARBA00022679"/>
    </source>
</evidence>
<gene>
    <name evidence="11" type="ORF">KK1_048069</name>
</gene>
<evidence type="ECO:0000256" key="6">
    <source>
        <dbReference type="ARBA" id="ARBA00022946"/>
    </source>
</evidence>
<sequence>MNVRQIEKEKVVVVMGGTGAGKSRLSVDLATCFPSEIINSDKIQAYEGLDIVTNKISKEDQRGVPHHILGTQNPNTHFSALDFCHMSLSALDSITARHRLPIIVGGSNSYLEALIDDDDYKFRSRYDFCCLWVDVAMPELQSYVADRVDQMLCNGMLNELRPFYSPNGEYSQGVRRAIGVPEFDEYFRREGFVEEETRQRLLERSIKEVKLNTCMLAMKQLGNIRRLRNVKSWEIQRLDATPVFRKRGDEANQAWKKLVAEPSARIVARFLYNTTHTHTANAFSPLRLPTAQTVMPAPAATLTC</sequence>
<dbReference type="GO" id="GO:0052622">
    <property type="term" value="F:ATP/ADP dimethylallyltransferase activity"/>
    <property type="evidence" value="ECO:0007669"/>
    <property type="project" value="UniProtKB-EC"/>
</dbReference>
<evidence type="ECO:0000256" key="9">
    <source>
        <dbReference type="ARBA" id="ARBA00055191"/>
    </source>
</evidence>
<dbReference type="OMA" id="CGIPHHM"/>
<dbReference type="Pfam" id="PF01715">
    <property type="entry name" value="IPPT"/>
    <property type="match status" value="2"/>
</dbReference>
<evidence type="ECO:0000313" key="11">
    <source>
        <dbReference type="EMBL" id="KYP78947.1"/>
    </source>
</evidence>
<dbReference type="GO" id="GO:0005524">
    <property type="term" value="F:ATP binding"/>
    <property type="evidence" value="ECO:0007669"/>
    <property type="project" value="UniProtKB-KW"/>
</dbReference>
<evidence type="ECO:0000256" key="4">
    <source>
        <dbReference type="ARBA" id="ARBA00022741"/>
    </source>
</evidence>
<keyword evidence="2 11" id="KW-0808">Transferase</keyword>
<proteinExistence type="inferred from homology"/>
<dbReference type="Gramene" id="C.cajan_44520.t">
    <property type="protein sequence ID" value="C.cajan_44520.t.cds1"/>
    <property type="gene ID" value="C.cajan_44520"/>
</dbReference>
<organism evidence="11 12">
    <name type="scientific">Cajanus cajan</name>
    <name type="common">Pigeon pea</name>
    <name type="synonym">Cajanus indicus</name>
    <dbReference type="NCBI Taxonomy" id="3821"/>
    <lineage>
        <taxon>Eukaryota</taxon>
        <taxon>Viridiplantae</taxon>
        <taxon>Streptophyta</taxon>
        <taxon>Embryophyta</taxon>
        <taxon>Tracheophyta</taxon>
        <taxon>Spermatophyta</taxon>
        <taxon>Magnoliopsida</taxon>
        <taxon>eudicotyledons</taxon>
        <taxon>Gunneridae</taxon>
        <taxon>Pentapetalae</taxon>
        <taxon>rosids</taxon>
        <taxon>fabids</taxon>
        <taxon>Fabales</taxon>
        <taxon>Fabaceae</taxon>
        <taxon>Papilionoideae</taxon>
        <taxon>50 kb inversion clade</taxon>
        <taxon>NPAAA clade</taxon>
        <taxon>indigoferoid/millettioid clade</taxon>
        <taxon>Phaseoleae</taxon>
        <taxon>Cajanus</taxon>
    </lineage>
</organism>
<dbReference type="GO" id="GO:0009691">
    <property type="term" value="P:cytokinin biosynthetic process"/>
    <property type="evidence" value="ECO:0007669"/>
    <property type="project" value="UniProtKB-KW"/>
</dbReference>
<keyword evidence="6" id="KW-0809">Transit peptide</keyword>
<keyword evidence="5" id="KW-0067">ATP-binding</keyword>
<dbReference type="AlphaFoldDB" id="A0A151UI06"/>
<dbReference type="InterPro" id="IPR027417">
    <property type="entry name" value="P-loop_NTPase"/>
</dbReference>
<evidence type="ECO:0000256" key="1">
    <source>
        <dbReference type="ARBA" id="ARBA00005842"/>
    </source>
</evidence>
<dbReference type="EC" id="2.5.1.112" evidence="10"/>
<evidence type="ECO:0000256" key="10">
    <source>
        <dbReference type="ARBA" id="ARBA00066838"/>
    </source>
</evidence>
<dbReference type="GO" id="GO:0052381">
    <property type="term" value="F:tRNA dimethylallyltransferase activity"/>
    <property type="evidence" value="ECO:0007669"/>
    <property type="project" value="TreeGrafter"/>
</dbReference>
<keyword evidence="3" id="KW-0203">Cytokinin biosynthesis</keyword>
<dbReference type="GO" id="GO:0006400">
    <property type="term" value="P:tRNA modification"/>
    <property type="evidence" value="ECO:0007669"/>
    <property type="project" value="TreeGrafter"/>
</dbReference>
<evidence type="ECO:0000256" key="3">
    <source>
        <dbReference type="ARBA" id="ARBA00022712"/>
    </source>
</evidence>
<dbReference type="PANTHER" id="PTHR11088">
    <property type="entry name" value="TRNA DIMETHYLALLYLTRANSFERASE"/>
    <property type="match status" value="1"/>
</dbReference>
<comment type="similarity">
    <text evidence="1">Belongs to the IPP transferase family.</text>
</comment>
<keyword evidence="12" id="KW-1185">Reference proteome</keyword>
<dbReference type="Gene3D" id="3.40.50.300">
    <property type="entry name" value="P-loop containing nucleotide triphosphate hydrolases"/>
    <property type="match status" value="1"/>
</dbReference>
<dbReference type="FunFam" id="1.10.287.890:FF:000002">
    <property type="entry name" value="Adenylate isopentenyltransferase 5, chloroplastic"/>
    <property type="match status" value="1"/>
</dbReference>
<dbReference type="Proteomes" id="UP000075243">
    <property type="component" value="Unassembled WGS sequence"/>
</dbReference>
<dbReference type="GO" id="GO:0005739">
    <property type="term" value="C:mitochondrion"/>
    <property type="evidence" value="ECO:0007669"/>
    <property type="project" value="TreeGrafter"/>
</dbReference>
<evidence type="ECO:0000313" key="12">
    <source>
        <dbReference type="Proteomes" id="UP000075243"/>
    </source>
</evidence>
<dbReference type="Gene3D" id="1.10.287.890">
    <property type="entry name" value="Crystal structure of tRNA isopentenylpyrophosphate transferase (bh2366) domain"/>
    <property type="match status" value="1"/>
</dbReference>
<comment type="function">
    <text evidence="9">Involved in cytokinin biosynthesis. Catalyzes the transfer of an isopentenyl group from dimethylallyl diphosphate (DMAPP) to ATP and ADP.</text>
</comment>
<comment type="catalytic activity">
    <reaction evidence="8">
        <text>dimethylallyl diphosphate + ADP = N(6)-(dimethylallyl)adenosine 5'-diphosphate + diphosphate</text>
        <dbReference type="Rhea" id="RHEA:36327"/>
        <dbReference type="ChEBI" id="CHEBI:33019"/>
        <dbReference type="ChEBI" id="CHEBI:57623"/>
        <dbReference type="ChEBI" id="CHEBI:73533"/>
        <dbReference type="ChEBI" id="CHEBI:456216"/>
        <dbReference type="EC" id="2.5.1.112"/>
    </reaction>
</comment>
<dbReference type="GO" id="GO:0009824">
    <property type="term" value="F:AMP dimethylallyltransferase activity"/>
    <property type="evidence" value="ECO:0007669"/>
    <property type="project" value="UniProtKB-ARBA"/>
</dbReference>
<protein>
    <recommendedName>
        <fullName evidence="10">adenylate dimethylallyltransferase (ADP/ATP-dependent)</fullName>
        <ecNumber evidence="10">2.5.1.112</ecNumber>
    </recommendedName>
</protein>
<reference evidence="11" key="1">
    <citation type="journal article" date="2012" name="Nat. Biotechnol.">
        <title>Draft genome sequence of pigeonpea (Cajanus cajan), an orphan legume crop of resource-poor farmers.</title>
        <authorList>
            <person name="Varshney R.K."/>
            <person name="Chen W."/>
            <person name="Li Y."/>
            <person name="Bharti A.K."/>
            <person name="Saxena R.K."/>
            <person name="Schlueter J.A."/>
            <person name="Donoghue M.T."/>
            <person name="Azam S."/>
            <person name="Fan G."/>
            <person name="Whaley A.M."/>
            <person name="Farmer A.D."/>
            <person name="Sheridan J."/>
            <person name="Iwata A."/>
            <person name="Tuteja R."/>
            <person name="Penmetsa R.V."/>
            <person name="Wu W."/>
            <person name="Upadhyaya H.D."/>
            <person name="Yang S.P."/>
            <person name="Shah T."/>
            <person name="Saxena K.B."/>
            <person name="Michael T."/>
            <person name="McCombie W.R."/>
            <person name="Yang B."/>
            <person name="Zhang G."/>
            <person name="Yang H."/>
            <person name="Wang J."/>
            <person name="Spillane C."/>
            <person name="Cook D.R."/>
            <person name="May G.D."/>
            <person name="Xu X."/>
            <person name="Jackson S.A."/>
        </authorList>
    </citation>
    <scope>NUCLEOTIDE SEQUENCE [LARGE SCALE GENOMIC DNA]</scope>
</reference>
<evidence type="ECO:0000256" key="8">
    <source>
        <dbReference type="ARBA" id="ARBA00052386"/>
    </source>
</evidence>
<dbReference type="STRING" id="3821.A0A151UI06"/>
<dbReference type="InterPro" id="IPR039657">
    <property type="entry name" value="Dimethylallyltransferase"/>
</dbReference>
<name>A0A151UI06_CAJCA</name>
<comment type="caution">
    <text evidence="11">The sequence shown here is derived from an EMBL/GenBank/DDBJ whole genome shotgun (WGS) entry which is preliminary data.</text>
</comment>
<dbReference type="SUPFAM" id="SSF52540">
    <property type="entry name" value="P-loop containing nucleoside triphosphate hydrolases"/>
    <property type="match status" value="1"/>
</dbReference>
<dbReference type="PANTHER" id="PTHR11088:SF91">
    <property type="entry name" value="ADENYLATE ISOPENTENYLTRANSFERASE 3, CHLOROPLASTIC"/>
    <property type="match status" value="1"/>
</dbReference>
<evidence type="ECO:0000256" key="7">
    <source>
        <dbReference type="ARBA" id="ARBA00051744"/>
    </source>
</evidence>
<dbReference type="EMBL" id="AGCT01065628">
    <property type="protein sequence ID" value="KYP78947.1"/>
    <property type="molecule type" value="Genomic_DNA"/>
</dbReference>
<keyword evidence="4" id="KW-0547">Nucleotide-binding</keyword>
<comment type="catalytic activity">
    <reaction evidence="7">
        <text>dimethylallyl diphosphate + ATP = N(6)-(dimethylallyl)adenosine 5'-triphosphate + diphosphate</text>
        <dbReference type="Rhea" id="RHEA:36331"/>
        <dbReference type="ChEBI" id="CHEBI:30616"/>
        <dbReference type="ChEBI" id="CHEBI:33019"/>
        <dbReference type="ChEBI" id="CHEBI:57623"/>
        <dbReference type="ChEBI" id="CHEBI:73532"/>
        <dbReference type="EC" id="2.5.1.112"/>
    </reaction>
</comment>